<proteinExistence type="predicted"/>
<name>X1UHU6_9ZZZZ</name>
<dbReference type="AlphaFoldDB" id="X1UHU6"/>
<reference evidence="1" key="1">
    <citation type="journal article" date="2014" name="Front. Microbiol.">
        <title>High frequency of phylogenetically diverse reductive dehalogenase-homologous genes in deep subseafloor sedimentary metagenomes.</title>
        <authorList>
            <person name="Kawai M."/>
            <person name="Futagami T."/>
            <person name="Toyoda A."/>
            <person name="Takaki Y."/>
            <person name="Nishi S."/>
            <person name="Hori S."/>
            <person name="Arai W."/>
            <person name="Tsubouchi T."/>
            <person name="Morono Y."/>
            <person name="Uchiyama I."/>
            <person name="Ito T."/>
            <person name="Fujiyama A."/>
            <person name="Inagaki F."/>
            <person name="Takami H."/>
        </authorList>
    </citation>
    <scope>NUCLEOTIDE SEQUENCE</scope>
    <source>
        <strain evidence="1">Expedition CK06-06</strain>
    </source>
</reference>
<dbReference type="EMBL" id="BARW01040268">
    <property type="protein sequence ID" value="GAJ17013.1"/>
    <property type="molecule type" value="Genomic_DNA"/>
</dbReference>
<gene>
    <name evidence="1" type="ORF">S12H4_60939</name>
</gene>
<evidence type="ECO:0000313" key="1">
    <source>
        <dbReference type="EMBL" id="GAJ17013.1"/>
    </source>
</evidence>
<accession>X1UHU6</accession>
<protein>
    <submittedName>
        <fullName evidence="1">Uncharacterized protein</fullName>
    </submittedName>
</protein>
<comment type="caution">
    <text evidence="1">The sequence shown here is derived from an EMBL/GenBank/DDBJ whole genome shotgun (WGS) entry which is preliminary data.</text>
</comment>
<feature type="non-terminal residue" evidence="1">
    <location>
        <position position="1"/>
    </location>
</feature>
<sequence length="33" mass="3950">WRFNNRDNPYLFNETLAKLIESDNLTYEALTTS</sequence>
<organism evidence="1">
    <name type="scientific">marine sediment metagenome</name>
    <dbReference type="NCBI Taxonomy" id="412755"/>
    <lineage>
        <taxon>unclassified sequences</taxon>
        <taxon>metagenomes</taxon>
        <taxon>ecological metagenomes</taxon>
    </lineage>
</organism>